<protein>
    <submittedName>
        <fullName evidence="1">Uncharacterized protein</fullName>
    </submittedName>
</protein>
<keyword evidence="2" id="KW-1185">Reference proteome</keyword>
<dbReference type="Proteomes" id="UP000277579">
    <property type="component" value="Unassembled WGS sequence"/>
</dbReference>
<dbReference type="AlphaFoldDB" id="A0A495MBE1"/>
<name>A0A495MBE1_9FLAO</name>
<sequence>MFEDKAVLKELVRLASQLEIYATHLIFKGKRYETAPQAAAPLLTSLLYSECYALKERYQTGMAAMPQHFAEDTTHFINLLSQNNHSKDRTEPGWTIKNNYSNGHVEVTRHTESHIVPYSALGDLPSGTSASIGQTVTVFFPKEDRNRQPTFYYIFSNTGMDISQNLTRIYWNCTSEGAPVLIDAITKKLNYYGIPFLFKCLNHPTLYFRRDAAVLYVEDILMPLLQLLLPDICETMAPYLEEDVPLFSYAYRKGVGIAESPNTQESFGMNRIAIVADVLLQAFPKNLTPEETVQEIAAAFLQKGINPKATFLNKGSRITFN</sequence>
<dbReference type="Pfam" id="PF17914">
    <property type="entry name" value="HopA1"/>
    <property type="match status" value="1"/>
</dbReference>
<reference evidence="1 2" key="1">
    <citation type="submission" date="2018-10" db="EMBL/GenBank/DDBJ databases">
        <title>Genomic Encyclopedia of Archaeal and Bacterial Type Strains, Phase II (KMG-II): from individual species to whole genera.</title>
        <authorList>
            <person name="Goeker M."/>
        </authorList>
    </citation>
    <scope>NUCLEOTIDE SEQUENCE [LARGE SCALE GENOMIC DNA]</scope>
    <source>
        <strain evidence="1 2">DSM 29537</strain>
    </source>
</reference>
<dbReference type="RefSeq" id="WP_121376494.1">
    <property type="nucleotide sequence ID" value="NZ_RBLC01000002.1"/>
</dbReference>
<dbReference type="EMBL" id="RBLC01000002">
    <property type="protein sequence ID" value="RKS23284.1"/>
    <property type="molecule type" value="Genomic_DNA"/>
</dbReference>
<evidence type="ECO:0000313" key="2">
    <source>
        <dbReference type="Proteomes" id="UP000277579"/>
    </source>
</evidence>
<gene>
    <name evidence="1" type="ORF">CLV94_2191</name>
</gene>
<accession>A0A495MBE1</accession>
<evidence type="ECO:0000313" key="1">
    <source>
        <dbReference type="EMBL" id="RKS23284.1"/>
    </source>
</evidence>
<dbReference type="OrthoDB" id="939976at2"/>
<dbReference type="InterPro" id="IPR040871">
    <property type="entry name" value="HopA1"/>
</dbReference>
<comment type="caution">
    <text evidence="1">The sequence shown here is derived from an EMBL/GenBank/DDBJ whole genome shotgun (WGS) entry which is preliminary data.</text>
</comment>
<proteinExistence type="predicted"/>
<organism evidence="1 2">
    <name type="scientific">Flavobacterium endophyticum</name>
    <dbReference type="NCBI Taxonomy" id="1540163"/>
    <lineage>
        <taxon>Bacteria</taxon>
        <taxon>Pseudomonadati</taxon>
        <taxon>Bacteroidota</taxon>
        <taxon>Flavobacteriia</taxon>
        <taxon>Flavobacteriales</taxon>
        <taxon>Flavobacteriaceae</taxon>
        <taxon>Flavobacterium</taxon>
    </lineage>
</organism>